<evidence type="ECO:0000256" key="12">
    <source>
        <dbReference type="PIRSR" id="PIRSR606262-1"/>
    </source>
</evidence>
<evidence type="ECO:0000256" key="10">
    <source>
        <dbReference type="ARBA" id="ARBA00049252"/>
    </source>
</evidence>
<keyword evidence="6 13" id="KW-0479">Metal-binding</keyword>
<dbReference type="PANTHER" id="PTHR11644:SF2">
    <property type="entry name" value="CYTIDINE DEAMINASE"/>
    <property type="match status" value="1"/>
</dbReference>
<proteinExistence type="inferred from homology"/>
<accession>A0A7W8G7Y7</accession>
<dbReference type="InterPro" id="IPR016192">
    <property type="entry name" value="APOBEC/CMP_deaminase_Zn-bd"/>
</dbReference>
<name>A0A7W8G7Y7_9SPIR</name>
<evidence type="ECO:0000256" key="14">
    <source>
        <dbReference type="RuleBase" id="RU364006"/>
    </source>
</evidence>
<sequence length="140" mass="15170">MEKIIVTEEKLHELFEAAMQASKLSYSPYSKFPVGAAILTCDGRVFTGCNIENRSFGLTNCAERTAMFNAVTEGATRISAVAIATPKSDYPVGPCGACRQVLTEFGDGDVPVVFGPKIENLVRTTLAELYPYDSLHELAD</sequence>
<dbReference type="SUPFAM" id="SSF53927">
    <property type="entry name" value="Cytidine deaminase-like"/>
    <property type="match status" value="1"/>
</dbReference>
<gene>
    <name evidence="16" type="ORF">HNP76_000877</name>
</gene>
<evidence type="ECO:0000256" key="5">
    <source>
        <dbReference type="ARBA" id="ARBA00018266"/>
    </source>
</evidence>
<dbReference type="GO" id="GO:0004126">
    <property type="term" value="F:cytidine deaminase activity"/>
    <property type="evidence" value="ECO:0007669"/>
    <property type="project" value="UniProtKB-UniRule"/>
</dbReference>
<protein>
    <recommendedName>
        <fullName evidence="5 14">Cytidine deaminase</fullName>
        <ecNumber evidence="4 14">3.5.4.5</ecNumber>
    </recommendedName>
    <alternativeName>
        <fullName evidence="9 14">Cytidine aminohydrolase</fullName>
    </alternativeName>
</protein>
<dbReference type="GO" id="GO:0008270">
    <property type="term" value="F:zinc ion binding"/>
    <property type="evidence" value="ECO:0007669"/>
    <property type="project" value="UniProtKB-UniRule"/>
</dbReference>
<comment type="function">
    <text evidence="2 14">This enzyme scavenges exogenous and endogenous cytidine and 2'-deoxycytidine for UMP synthesis.</text>
</comment>
<feature type="binding site" evidence="13">
    <location>
        <position position="95"/>
    </location>
    <ligand>
        <name>Zn(2+)</name>
        <dbReference type="ChEBI" id="CHEBI:29105"/>
        <note>catalytic</note>
    </ligand>
</feature>
<dbReference type="NCBIfam" id="TIGR01354">
    <property type="entry name" value="cyt_deam_tetra"/>
    <property type="match status" value="1"/>
</dbReference>
<dbReference type="Pfam" id="PF00383">
    <property type="entry name" value="dCMP_cyt_deam_1"/>
    <property type="match status" value="1"/>
</dbReference>
<feature type="active site" description="Proton donor" evidence="12">
    <location>
        <position position="63"/>
    </location>
</feature>
<keyword evidence="8 13" id="KW-0862">Zinc</keyword>
<evidence type="ECO:0000313" key="16">
    <source>
        <dbReference type="EMBL" id="MBB5225533.1"/>
    </source>
</evidence>
<dbReference type="InterPro" id="IPR016193">
    <property type="entry name" value="Cytidine_deaminase-like"/>
</dbReference>
<evidence type="ECO:0000256" key="4">
    <source>
        <dbReference type="ARBA" id="ARBA00012783"/>
    </source>
</evidence>
<evidence type="ECO:0000259" key="15">
    <source>
        <dbReference type="PROSITE" id="PS51747"/>
    </source>
</evidence>
<dbReference type="EC" id="3.5.4.5" evidence="4 14"/>
<dbReference type="Proteomes" id="UP000518887">
    <property type="component" value="Unassembled WGS sequence"/>
</dbReference>
<evidence type="ECO:0000256" key="8">
    <source>
        <dbReference type="ARBA" id="ARBA00022833"/>
    </source>
</evidence>
<dbReference type="PROSITE" id="PS51747">
    <property type="entry name" value="CYT_DCMP_DEAMINASES_2"/>
    <property type="match status" value="1"/>
</dbReference>
<comment type="catalytic activity">
    <reaction evidence="11 14">
        <text>cytidine + H2O + H(+) = uridine + NH4(+)</text>
        <dbReference type="Rhea" id="RHEA:16069"/>
        <dbReference type="ChEBI" id="CHEBI:15377"/>
        <dbReference type="ChEBI" id="CHEBI:15378"/>
        <dbReference type="ChEBI" id="CHEBI:16704"/>
        <dbReference type="ChEBI" id="CHEBI:17562"/>
        <dbReference type="ChEBI" id="CHEBI:28938"/>
        <dbReference type="EC" id="3.5.4.5"/>
    </reaction>
</comment>
<evidence type="ECO:0000256" key="13">
    <source>
        <dbReference type="PIRSR" id="PIRSR606262-3"/>
    </source>
</evidence>
<feature type="binding site" evidence="13">
    <location>
        <position position="98"/>
    </location>
    <ligand>
        <name>Zn(2+)</name>
        <dbReference type="ChEBI" id="CHEBI:29105"/>
        <note>catalytic</note>
    </ligand>
</feature>
<evidence type="ECO:0000256" key="3">
    <source>
        <dbReference type="ARBA" id="ARBA00006576"/>
    </source>
</evidence>
<organism evidence="16 17">
    <name type="scientific">Treponema ruminis</name>
    <dbReference type="NCBI Taxonomy" id="744515"/>
    <lineage>
        <taxon>Bacteria</taxon>
        <taxon>Pseudomonadati</taxon>
        <taxon>Spirochaetota</taxon>
        <taxon>Spirochaetia</taxon>
        <taxon>Spirochaetales</taxon>
        <taxon>Treponemataceae</taxon>
        <taxon>Treponema</taxon>
    </lineage>
</organism>
<evidence type="ECO:0000256" key="1">
    <source>
        <dbReference type="ARBA" id="ARBA00001947"/>
    </source>
</evidence>
<evidence type="ECO:0000256" key="11">
    <source>
        <dbReference type="ARBA" id="ARBA00049558"/>
    </source>
</evidence>
<dbReference type="GO" id="GO:0055086">
    <property type="term" value="P:nucleobase-containing small molecule metabolic process"/>
    <property type="evidence" value="ECO:0007669"/>
    <property type="project" value="UniProtKB-ARBA"/>
</dbReference>
<dbReference type="InterPro" id="IPR002125">
    <property type="entry name" value="CMP_dCMP_dom"/>
</dbReference>
<dbReference type="GO" id="GO:0005829">
    <property type="term" value="C:cytosol"/>
    <property type="evidence" value="ECO:0007669"/>
    <property type="project" value="TreeGrafter"/>
</dbReference>
<evidence type="ECO:0000256" key="7">
    <source>
        <dbReference type="ARBA" id="ARBA00022801"/>
    </source>
</evidence>
<comment type="cofactor">
    <cofactor evidence="1 13 14">
        <name>Zn(2+)</name>
        <dbReference type="ChEBI" id="CHEBI:29105"/>
    </cofactor>
</comment>
<dbReference type="NCBIfam" id="NF004064">
    <property type="entry name" value="PRK05578.1"/>
    <property type="match status" value="1"/>
</dbReference>
<dbReference type="FunFam" id="3.40.140.10:FF:000008">
    <property type="entry name" value="Cytidine deaminase"/>
    <property type="match status" value="1"/>
</dbReference>
<evidence type="ECO:0000256" key="2">
    <source>
        <dbReference type="ARBA" id="ARBA00003949"/>
    </source>
</evidence>
<reference evidence="16 17" key="1">
    <citation type="submission" date="2020-08" db="EMBL/GenBank/DDBJ databases">
        <title>Genomic Encyclopedia of Type Strains, Phase IV (KMG-IV): sequencing the most valuable type-strain genomes for metagenomic binning, comparative biology and taxonomic classification.</title>
        <authorList>
            <person name="Goeker M."/>
        </authorList>
    </citation>
    <scope>NUCLEOTIDE SEQUENCE [LARGE SCALE GENOMIC DNA]</scope>
    <source>
        <strain evidence="16 17">DSM 103462</strain>
    </source>
</reference>
<dbReference type="InterPro" id="IPR006262">
    <property type="entry name" value="Cyt_deam_tetra"/>
</dbReference>
<dbReference type="RefSeq" id="WP_184657899.1">
    <property type="nucleotide sequence ID" value="NZ_CP031518.1"/>
</dbReference>
<keyword evidence="7 14" id="KW-0378">Hydrolase</keyword>
<feature type="binding site" evidence="13">
    <location>
        <position position="61"/>
    </location>
    <ligand>
        <name>Zn(2+)</name>
        <dbReference type="ChEBI" id="CHEBI:29105"/>
        <note>catalytic</note>
    </ligand>
</feature>
<feature type="domain" description="CMP/dCMP-type deaminase" evidence="15">
    <location>
        <begin position="9"/>
        <end position="137"/>
    </location>
</feature>
<evidence type="ECO:0000256" key="9">
    <source>
        <dbReference type="ARBA" id="ARBA00032005"/>
    </source>
</evidence>
<comment type="similarity">
    <text evidence="3 14">Belongs to the cytidine and deoxycytidylate deaminase family.</text>
</comment>
<dbReference type="PROSITE" id="PS00903">
    <property type="entry name" value="CYT_DCMP_DEAMINASES_1"/>
    <property type="match status" value="1"/>
</dbReference>
<dbReference type="Gene3D" id="3.40.140.10">
    <property type="entry name" value="Cytidine Deaminase, domain 2"/>
    <property type="match status" value="1"/>
</dbReference>
<evidence type="ECO:0000256" key="6">
    <source>
        <dbReference type="ARBA" id="ARBA00022723"/>
    </source>
</evidence>
<keyword evidence="17" id="KW-1185">Reference proteome</keyword>
<dbReference type="CDD" id="cd01283">
    <property type="entry name" value="cytidine_deaminase"/>
    <property type="match status" value="1"/>
</dbReference>
<dbReference type="InterPro" id="IPR050202">
    <property type="entry name" value="Cyt/Deoxycyt_deaminase"/>
</dbReference>
<dbReference type="GO" id="GO:0072527">
    <property type="term" value="P:pyrimidine-containing compound metabolic process"/>
    <property type="evidence" value="ECO:0007669"/>
    <property type="project" value="UniProtKB-ARBA"/>
</dbReference>
<comment type="catalytic activity">
    <reaction evidence="10 14">
        <text>2'-deoxycytidine + H2O + H(+) = 2'-deoxyuridine + NH4(+)</text>
        <dbReference type="Rhea" id="RHEA:13433"/>
        <dbReference type="ChEBI" id="CHEBI:15377"/>
        <dbReference type="ChEBI" id="CHEBI:15378"/>
        <dbReference type="ChEBI" id="CHEBI:15698"/>
        <dbReference type="ChEBI" id="CHEBI:16450"/>
        <dbReference type="ChEBI" id="CHEBI:28938"/>
        <dbReference type="EC" id="3.5.4.5"/>
    </reaction>
</comment>
<dbReference type="PANTHER" id="PTHR11644">
    <property type="entry name" value="CYTIDINE DEAMINASE"/>
    <property type="match status" value="1"/>
</dbReference>
<evidence type="ECO:0000313" key="17">
    <source>
        <dbReference type="Proteomes" id="UP000518887"/>
    </source>
</evidence>
<dbReference type="GO" id="GO:0042802">
    <property type="term" value="F:identical protein binding"/>
    <property type="evidence" value="ECO:0007669"/>
    <property type="project" value="UniProtKB-ARBA"/>
</dbReference>
<dbReference type="EMBL" id="JACHFQ010000002">
    <property type="protein sequence ID" value="MBB5225533.1"/>
    <property type="molecule type" value="Genomic_DNA"/>
</dbReference>
<dbReference type="AlphaFoldDB" id="A0A7W8G7Y7"/>
<comment type="caution">
    <text evidence="16">The sequence shown here is derived from an EMBL/GenBank/DDBJ whole genome shotgun (WGS) entry which is preliminary data.</text>
</comment>